<dbReference type="OrthoDB" id="9810670at2"/>
<dbReference type="Pfam" id="PF03734">
    <property type="entry name" value="YkuD"/>
    <property type="match status" value="1"/>
</dbReference>
<keyword evidence="8" id="KW-0732">Signal</keyword>
<proteinExistence type="predicted"/>
<dbReference type="Gene3D" id="2.40.440.10">
    <property type="entry name" value="L,D-transpeptidase catalytic domain-like"/>
    <property type="match status" value="1"/>
</dbReference>
<dbReference type="UniPathway" id="UPA00219"/>
<keyword evidence="4 6" id="KW-0573">Peptidoglycan synthesis</keyword>
<evidence type="ECO:0000256" key="5">
    <source>
        <dbReference type="ARBA" id="ARBA00023316"/>
    </source>
</evidence>
<sequence>MRRFLLLVVALLVLAAPAAAEAKTVKIYVLRGEALSSVKRQAAAGPEAALKVLLQGVTAAERKKGYGTAIPSGVTVTSAEEDDDKVEVELGGSFAAADVSYLARVAQVVYTVTGASDAEEVEIRGRTFTRADFAPPEEYTAPKPPTKKPAAPRDPQAVQAKLAQLGYLPEDAVTGKWDYRSQQAVLAFQSWEGLERDGIVGGMTLQRLDGAGRPLATDRTGAGKKVEIIRGKSVVLLVEAGRVVRVIHTSTGVGNNSTDMGTPSGTFKVTRKVEEAWSVPFKSWLDHAVYWGTGLALYGATDVPAGPASHGGARVPMPEVQAVFDFVEVGTPVRVV</sequence>
<dbReference type="GO" id="GO:0005576">
    <property type="term" value="C:extracellular region"/>
    <property type="evidence" value="ECO:0007669"/>
    <property type="project" value="TreeGrafter"/>
</dbReference>
<dbReference type="RefSeq" id="WP_121249583.1">
    <property type="nucleotide sequence ID" value="NZ_RBIL01000001.1"/>
</dbReference>
<keyword evidence="11" id="KW-1185">Reference proteome</keyword>
<dbReference type="InterPro" id="IPR038063">
    <property type="entry name" value="Transpep_catalytic_dom"/>
</dbReference>
<evidence type="ECO:0000259" key="9">
    <source>
        <dbReference type="PROSITE" id="PS52029"/>
    </source>
</evidence>
<dbReference type="GO" id="GO:0016740">
    <property type="term" value="F:transferase activity"/>
    <property type="evidence" value="ECO:0007669"/>
    <property type="project" value="UniProtKB-KW"/>
</dbReference>
<evidence type="ECO:0000256" key="8">
    <source>
        <dbReference type="SAM" id="SignalP"/>
    </source>
</evidence>
<dbReference type="GO" id="GO:0071972">
    <property type="term" value="F:peptidoglycan L,D-transpeptidase activity"/>
    <property type="evidence" value="ECO:0007669"/>
    <property type="project" value="TreeGrafter"/>
</dbReference>
<evidence type="ECO:0000256" key="4">
    <source>
        <dbReference type="ARBA" id="ARBA00022984"/>
    </source>
</evidence>
<dbReference type="PANTHER" id="PTHR30582">
    <property type="entry name" value="L,D-TRANSPEPTIDASE"/>
    <property type="match status" value="1"/>
</dbReference>
<dbReference type="InterPro" id="IPR036365">
    <property type="entry name" value="PGBD-like_sf"/>
</dbReference>
<dbReference type="InterPro" id="IPR019606">
    <property type="entry name" value="GerMN"/>
</dbReference>
<dbReference type="AlphaFoldDB" id="A0A660LD80"/>
<evidence type="ECO:0000256" key="6">
    <source>
        <dbReference type="PROSITE-ProRule" id="PRU01373"/>
    </source>
</evidence>
<dbReference type="PANTHER" id="PTHR30582:SF2">
    <property type="entry name" value="L,D-TRANSPEPTIDASE YCIB-RELATED"/>
    <property type="match status" value="1"/>
</dbReference>
<dbReference type="SMART" id="SM00909">
    <property type="entry name" value="Germane"/>
    <property type="match status" value="1"/>
</dbReference>
<feature type="domain" description="L,D-TPase catalytic" evidence="9">
    <location>
        <begin position="224"/>
        <end position="336"/>
    </location>
</feature>
<comment type="caution">
    <text evidence="6">Lacks conserved residue(s) required for the propagation of feature annotation.</text>
</comment>
<evidence type="ECO:0000256" key="3">
    <source>
        <dbReference type="ARBA" id="ARBA00022960"/>
    </source>
</evidence>
<dbReference type="InterPro" id="IPR050979">
    <property type="entry name" value="LD-transpeptidase"/>
</dbReference>
<organism evidence="10 11">
    <name type="scientific">Solirubrobacter pauli</name>
    <dbReference type="NCBI Taxonomy" id="166793"/>
    <lineage>
        <taxon>Bacteria</taxon>
        <taxon>Bacillati</taxon>
        <taxon>Actinomycetota</taxon>
        <taxon>Thermoleophilia</taxon>
        <taxon>Solirubrobacterales</taxon>
        <taxon>Solirubrobacteraceae</taxon>
        <taxon>Solirubrobacter</taxon>
    </lineage>
</organism>
<evidence type="ECO:0000256" key="7">
    <source>
        <dbReference type="SAM" id="MobiDB-lite"/>
    </source>
</evidence>
<evidence type="ECO:0000313" key="11">
    <source>
        <dbReference type="Proteomes" id="UP000278962"/>
    </source>
</evidence>
<name>A0A660LD80_9ACTN</name>
<dbReference type="Gene3D" id="1.10.101.10">
    <property type="entry name" value="PGBD-like superfamily/PGBD"/>
    <property type="match status" value="1"/>
</dbReference>
<dbReference type="InterPro" id="IPR036366">
    <property type="entry name" value="PGBDSf"/>
</dbReference>
<dbReference type="GO" id="GO:0018104">
    <property type="term" value="P:peptidoglycan-protein cross-linking"/>
    <property type="evidence" value="ECO:0007669"/>
    <property type="project" value="TreeGrafter"/>
</dbReference>
<dbReference type="Proteomes" id="UP000278962">
    <property type="component" value="Unassembled WGS sequence"/>
</dbReference>
<dbReference type="GO" id="GO:0008360">
    <property type="term" value="P:regulation of cell shape"/>
    <property type="evidence" value="ECO:0007669"/>
    <property type="project" value="UniProtKB-UniRule"/>
</dbReference>
<dbReference type="InterPro" id="IPR005490">
    <property type="entry name" value="LD_TPept_cat_dom"/>
</dbReference>
<evidence type="ECO:0000313" key="10">
    <source>
        <dbReference type="EMBL" id="RKQ91823.1"/>
    </source>
</evidence>
<gene>
    <name evidence="10" type="ORF">C8N24_1654</name>
</gene>
<keyword evidence="2" id="KW-0808">Transferase</keyword>
<dbReference type="InterPro" id="IPR002477">
    <property type="entry name" value="Peptidoglycan-bd-like"/>
</dbReference>
<dbReference type="EMBL" id="RBIL01000001">
    <property type="protein sequence ID" value="RKQ91823.1"/>
    <property type="molecule type" value="Genomic_DNA"/>
</dbReference>
<comment type="pathway">
    <text evidence="1 6">Cell wall biogenesis; peptidoglycan biosynthesis.</text>
</comment>
<dbReference type="GO" id="GO:0071555">
    <property type="term" value="P:cell wall organization"/>
    <property type="evidence" value="ECO:0007669"/>
    <property type="project" value="UniProtKB-UniRule"/>
</dbReference>
<feature type="signal peptide" evidence="8">
    <location>
        <begin position="1"/>
        <end position="22"/>
    </location>
</feature>
<dbReference type="Pfam" id="PF01471">
    <property type="entry name" value="PG_binding_1"/>
    <property type="match status" value="1"/>
</dbReference>
<evidence type="ECO:0000256" key="2">
    <source>
        <dbReference type="ARBA" id="ARBA00022679"/>
    </source>
</evidence>
<reference evidence="10 11" key="1">
    <citation type="submission" date="2018-10" db="EMBL/GenBank/DDBJ databases">
        <title>Genomic Encyclopedia of Archaeal and Bacterial Type Strains, Phase II (KMG-II): from individual species to whole genera.</title>
        <authorList>
            <person name="Goeker M."/>
        </authorList>
    </citation>
    <scope>NUCLEOTIDE SEQUENCE [LARGE SCALE GENOMIC DNA]</scope>
    <source>
        <strain evidence="10 11">DSM 14954</strain>
    </source>
</reference>
<protein>
    <submittedName>
        <fullName evidence="10">L,D-transpeptidase-like protein</fullName>
    </submittedName>
</protein>
<keyword evidence="3 6" id="KW-0133">Cell shape</keyword>
<dbReference type="CDD" id="cd16913">
    <property type="entry name" value="YkuD_like"/>
    <property type="match status" value="1"/>
</dbReference>
<dbReference type="SUPFAM" id="SSF47090">
    <property type="entry name" value="PGBD-like"/>
    <property type="match status" value="1"/>
</dbReference>
<feature type="chain" id="PRO_5024946051" evidence="8">
    <location>
        <begin position="23"/>
        <end position="336"/>
    </location>
</feature>
<dbReference type="PROSITE" id="PS52029">
    <property type="entry name" value="LD_TPASE"/>
    <property type="match status" value="1"/>
</dbReference>
<feature type="region of interest" description="Disordered" evidence="7">
    <location>
        <begin position="132"/>
        <end position="153"/>
    </location>
</feature>
<comment type="caution">
    <text evidence="10">The sequence shown here is derived from an EMBL/GenBank/DDBJ whole genome shotgun (WGS) entry which is preliminary data.</text>
</comment>
<accession>A0A660LD80</accession>
<dbReference type="Pfam" id="PF10646">
    <property type="entry name" value="Germane"/>
    <property type="match status" value="1"/>
</dbReference>
<keyword evidence="5 6" id="KW-0961">Cell wall biogenesis/degradation</keyword>
<evidence type="ECO:0000256" key="1">
    <source>
        <dbReference type="ARBA" id="ARBA00004752"/>
    </source>
</evidence>
<dbReference type="SUPFAM" id="SSF141523">
    <property type="entry name" value="L,D-transpeptidase catalytic domain-like"/>
    <property type="match status" value="1"/>
</dbReference>